<dbReference type="GeneID" id="65877700"/>
<organism evidence="1 2">
    <name type="scientific">Phocaeicola massiliensis B84634 = Timone 84634 = DSM 17679 = JCM 13223</name>
    <dbReference type="NCBI Taxonomy" id="1121098"/>
    <lineage>
        <taxon>Bacteria</taxon>
        <taxon>Pseudomonadati</taxon>
        <taxon>Bacteroidota</taxon>
        <taxon>Bacteroidia</taxon>
        <taxon>Bacteroidales</taxon>
        <taxon>Bacteroidaceae</taxon>
        <taxon>Phocaeicola</taxon>
    </lineage>
</organism>
<dbReference type="Proteomes" id="UP000017831">
    <property type="component" value="Unassembled WGS sequence"/>
</dbReference>
<comment type="caution">
    <text evidence="1">The sequence shown here is derived from an EMBL/GenBank/DDBJ whole genome shotgun (WGS) entry which is preliminary data.</text>
</comment>
<dbReference type="AlphaFoldDB" id="U6RE03"/>
<proteinExistence type="predicted"/>
<dbReference type="RefSeq" id="WP_005940713.1">
    <property type="nucleotide sequence ID" value="NZ_KB890363.1"/>
</dbReference>
<accession>U6RE03</accession>
<sequence>MKKRSLFFKVPAALAFAYVCITNIQTVLANKGCLSITDLESMTSANAACENIPSKNNGDCVENDGVTRCDQSTFWHDCYR</sequence>
<dbReference type="HOGENOM" id="CLU_2582383_0_0_10"/>
<reference evidence="1 2" key="1">
    <citation type="submission" date="2013-04" db="EMBL/GenBank/DDBJ databases">
        <title>The Genome Sequence of Bacteroides massiliensis DSM 17679.</title>
        <authorList>
            <consortium name="The Broad Institute Genomics Platform"/>
            <person name="Earl A."/>
            <person name="Ward D."/>
            <person name="Feldgarden M."/>
            <person name="Gevers D."/>
            <person name="Martens E."/>
            <person name="Fenner L."/>
            <person name="Roux V."/>
            <person name="Mallet M.N."/>
            <person name="Raoult D."/>
            <person name="Walker B."/>
            <person name="Young S."/>
            <person name="Zeng Q."/>
            <person name="Gargeya S."/>
            <person name="Fitzgerald M."/>
            <person name="Haas B."/>
            <person name="Abouelleil A."/>
            <person name="Allen A.W."/>
            <person name="Alvarado L."/>
            <person name="Arachchi H.M."/>
            <person name="Berlin A.M."/>
            <person name="Chapman S.B."/>
            <person name="Gainer-Dewar J."/>
            <person name="Goldberg J."/>
            <person name="Griggs A."/>
            <person name="Gujja S."/>
            <person name="Hansen M."/>
            <person name="Howarth C."/>
            <person name="Imamovic A."/>
            <person name="Ireland A."/>
            <person name="Larimer J."/>
            <person name="McCowan C."/>
            <person name="Murphy C."/>
            <person name="Pearson M."/>
            <person name="Poon T.W."/>
            <person name="Priest M."/>
            <person name="Roberts A."/>
            <person name="Saif S."/>
            <person name="Shea T."/>
            <person name="Sisk P."/>
            <person name="Sykes S."/>
            <person name="Wortman J."/>
            <person name="Nusbaum C."/>
            <person name="Birren B."/>
        </authorList>
    </citation>
    <scope>NUCLEOTIDE SEQUENCE [LARGE SCALE GENOMIC DNA]</scope>
    <source>
        <strain evidence="2">B84634 / Timone 84634 / DSM 17679 / JCM 13223</strain>
    </source>
</reference>
<dbReference type="EMBL" id="AQHY01000025">
    <property type="protein sequence ID" value="EOA54740.1"/>
    <property type="molecule type" value="Genomic_DNA"/>
</dbReference>
<name>U6RE03_9BACT</name>
<dbReference type="STRING" id="1121098.HMPREF1534_02133"/>
<keyword evidence="2" id="KW-1185">Reference proteome</keyword>
<gene>
    <name evidence="1" type="ORF">HMPREF1534_02133</name>
</gene>
<evidence type="ECO:0000313" key="2">
    <source>
        <dbReference type="Proteomes" id="UP000017831"/>
    </source>
</evidence>
<protein>
    <submittedName>
        <fullName evidence="1">Uncharacterized protein</fullName>
    </submittedName>
</protein>
<evidence type="ECO:0000313" key="1">
    <source>
        <dbReference type="EMBL" id="EOA54740.1"/>
    </source>
</evidence>